<evidence type="ECO:0000313" key="4">
    <source>
        <dbReference type="Proteomes" id="UP000323300"/>
    </source>
</evidence>
<keyword evidence="4" id="KW-1185">Reference proteome</keyword>
<dbReference type="EMBL" id="FOSL01000004">
    <property type="protein sequence ID" value="SFK25358.1"/>
    <property type="molecule type" value="Genomic_DNA"/>
</dbReference>
<reference evidence="3 4" key="1">
    <citation type="submission" date="2016-10" db="EMBL/GenBank/DDBJ databases">
        <authorList>
            <person name="Varghese N."/>
            <person name="Submissions S."/>
        </authorList>
    </citation>
    <scope>NUCLEOTIDE SEQUENCE [LARGE SCALE GENOMIC DNA]</scope>
    <source>
        <strain evidence="3 4">DSM 21822</strain>
    </source>
</reference>
<dbReference type="Proteomes" id="UP000323300">
    <property type="component" value="Unassembled WGS sequence"/>
</dbReference>
<proteinExistence type="predicted"/>
<protein>
    <submittedName>
        <fullName evidence="3">Uncharacterized protein</fullName>
    </submittedName>
</protein>
<keyword evidence="2" id="KW-0732">Signal</keyword>
<evidence type="ECO:0000256" key="1">
    <source>
        <dbReference type="SAM" id="MobiDB-lite"/>
    </source>
</evidence>
<evidence type="ECO:0000256" key="2">
    <source>
        <dbReference type="SAM" id="SignalP"/>
    </source>
</evidence>
<feature type="region of interest" description="Disordered" evidence="1">
    <location>
        <begin position="37"/>
        <end position="65"/>
    </location>
</feature>
<dbReference type="AlphaFoldDB" id="A0A1I3Y0J8"/>
<gene>
    <name evidence="3" type="ORF">SAMN04488498_104105</name>
</gene>
<evidence type="ECO:0000313" key="3">
    <source>
        <dbReference type="EMBL" id="SFK25358.1"/>
    </source>
</evidence>
<dbReference type="PROSITE" id="PS51257">
    <property type="entry name" value="PROKAR_LIPOPROTEIN"/>
    <property type="match status" value="1"/>
</dbReference>
<feature type="chain" id="PRO_5009302397" evidence="2">
    <location>
        <begin position="21"/>
        <end position="65"/>
    </location>
</feature>
<sequence length="65" mass="6655">MTRILVVAAALGLGLSAASACEFQRSAELDRTVVASVTPSEMQSTPATAPIPTQDPVTVPAEEAE</sequence>
<feature type="signal peptide" evidence="2">
    <location>
        <begin position="1"/>
        <end position="20"/>
    </location>
</feature>
<feature type="compositionally biased region" description="Polar residues" evidence="1">
    <location>
        <begin position="37"/>
        <end position="47"/>
    </location>
</feature>
<dbReference type="RefSeq" id="WP_149759795.1">
    <property type="nucleotide sequence ID" value="NZ_BSPE01000007.1"/>
</dbReference>
<name>A0A1I3Y0J8_9HYPH</name>
<organism evidence="3 4">
    <name type="scientific">Neomesorhizobium albiziae</name>
    <dbReference type="NCBI Taxonomy" id="335020"/>
    <lineage>
        <taxon>Bacteria</taxon>
        <taxon>Pseudomonadati</taxon>
        <taxon>Pseudomonadota</taxon>
        <taxon>Alphaproteobacteria</taxon>
        <taxon>Hyphomicrobiales</taxon>
        <taxon>Phyllobacteriaceae</taxon>
        <taxon>Neomesorhizobium</taxon>
    </lineage>
</organism>
<accession>A0A1I3Y0J8</accession>